<evidence type="ECO:0000256" key="2">
    <source>
        <dbReference type="ARBA" id="ARBA00009127"/>
    </source>
</evidence>
<comment type="caution">
    <text evidence="6">The sequence shown here is derived from an EMBL/GenBank/DDBJ whole genome shotgun (WGS) entry which is preliminary data.</text>
</comment>
<keyword evidence="5" id="KW-1133">Transmembrane helix</keyword>
<feature type="transmembrane region" description="Helical" evidence="5">
    <location>
        <begin position="21"/>
        <end position="40"/>
    </location>
</feature>
<dbReference type="Proteomes" id="UP001431783">
    <property type="component" value="Unassembled WGS sequence"/>
</dbReference>
<dbReference type="InterPro" id="IPR017996">
    <property type="entry name" value="MRJP/yellow-related"/>
</dbReference>
<evidence type="ECO:0000256" key="4">
    <source>
        <dbReference type="ARBA" id="ARBA00022729"/>
    </source>
</evidence>
<evidence type="ECO:0008006" key="8">
    <source>
        <dbReference type="Google" id="ProtNLM"/>
    </source>
</evidence>
<evidence type="ECO:0000313" key="7">
    <source>
        <dbReference type="Proteomes" id="UP001431783"/>
    </source>
</evidence>
<evidence type="ECO:0000313" key="6">
    <source>
        <dbReference type="EMBL" id="KAK9879955.1"/>
    </source>
</evidence>
<evidence type="ECO:0000256" key="3">
    <source>
        <dbReference type="ARBA" id="ARBA00022525"/>
    </source>
</evidence>
<dbReference type="Pfam" id="PF03022">
    <property type="entry name" value="MRJP"/>
    <property type="match status" value="1"/>
</dbReference>
<dbReference type="EMBL" id="JARQZJ010000063">
    <property type="protein sequence ID" value="KAK9879955.1"/>
    <property type="molecule type" value="Genomic_DNA"/>
</dbReference>
<dbReference type="PRINTS" id="PR01366">
    <property type="entry name" value="ROYALJELLY"/>
</dbReference>
<gene>
    <name evidence="6" type="ORF">WA026_008465</name>
</gene>
<dbReference type="FunFam" id="2.120.10.30:FF:000045">
    <property type="entry name" value="Blast:Protein yellow"/>
    <property type="match status" value="1"/>
</dbReference>
<name>A0AAW1UBP7_9CUCU</name>
<organism evidence="6 7">
    <name type="scientific">Henosepilachna vigintioctopunctata</name>
    <dbReference type="NCBI Taxonomy" id="420089"/>
    <lineage>
        <taxon>Eukaryota</taxon>
        <taxon>Metazoa</taxon>
        <taxon>Ecdysozoa</taxon>
        <taxon>Arthropoda</taxon>
        <taxon>Hexapoda</taxon>
        <taxon>Insecta</taxon>
        <taxon>Pterygota</taxon>
        <taxon>Neoptera</taxon>
        <taxon>Endopterygota</taxon>
        <taxon>Coleoptera</taxon>
        <taxon>Polyphaga</taxon>
        <taxon>Cucujiformia</taxon>
        <taxon>Coccinelloidea</taxon>
        <taxon>Coccinellidae</taxon>
        <taxon>Epilachninae</taxon>
        <taxon>Epilachnini</taxon>
        <taxon>Henosepilachna</taxon>
    </lineage>
</organism>
<reference evidence="6 7" key="1">
    <citation type="submission" date="2023-03" db="EMBL/GenBank/DDBJ databases">
        <title>Genome insight into feeding habits of ladybird beetles.</title>
        <authorList>
            <person name="Li H.-S."/>
            <person name="Huang Y.-H."/>
            <person name="Pang H."/>
        </authorList>
    </citation>
    <scope>NUCLEOTIDE SEQUENCE [LARGE SCALE GENOMIC DNA]</scope>
    <source>
        <strain evidence="6">SYSU_2023b</strain>
        <tissue evidence="6">Whole body</tissue>
    </source>
</reference>
<evidence type="ECO:0000256" key="1">
    <source>
        <dbReference type="ARBA" id="ARBA00004613"/>
    </source>
</evidence>
<dbReference type="InterPro" id="IPR011042">
    <property type="entry name" value="6-blade_b-propeller_TolB-like"/>
</dbReference>
<dbReference type="GO" id="GO:0005576">
    <property type="term" value="C:extracellular region"/>
    <property type="evidence" value="ECO:0007669"/>
    <property type="project" value="UniProtKB-SubCell"/>
</dbReference>
<dbReference type="Gene3D" id="2.120.10.30">
    <property type="entry name" value="TolB, C-terminal domain"/>
    <property type="match status" value="1"/>
</dbReference>
<dbReference type="PANTHER" id="PTHR10009:SF11">
    <property type="entry name" value="RH54244P"/>
    <property type="match status" value="1"/>
</dbReference>
<proteinExistence type="inferred from homology"/>
<keyword evidence="5" id="KW-0472">Membrane</keyword>
<keyword evidence="7" id="KW-1185">Reference proteome</keyword>
<accession>A0AAW1UBP7</accession>
<dbReference type="AlphaFoldDB" id="A0AAW1UBP7"/>
<comment type="similarity">
    <text evidence="2">Belongs to the major royal jelly protein family.</text>
</comment>
<keyword evidence="4" id="KW-0732">Signal</keyword>
<sequence length="430" mass="48528">MLTEDLSSNILQQHRSVDAKMLILLTIHIVCAFAGFANAAQLTPVFEWNELTFNWPDKQTEEYALRSGQYVPANNLPLGLDRWKDKLFITVPRWKNGVAATLNYVDLKSSNKTPSLIPYPDWKSNTLPVGDQQPQEGTIISTFRVSVDSCDRLWVMDTGLADIWGEGKQHSTPAILIYDLNTDKLLKRYVMQSGDLKEDSFFANIVVDVTQGNCENAFAYIPDLGGYGIVVYSLQENNSWRVKHNFFHFDPLNGDFNVGGVNFQWTDGVFGLALGRIQPNGYRKLYFHALAAIREFSVSTEILRNKTAATDPASYFAYKLEGNRGDKTQSSASDLDEKTNVIFLTQLNKDSVACWNVDKPLNPQNLGTVAHDNQALVFTNDLKIDAERNLWILSDRMPAFLYRGLKPNEINYRIFKVTIDDAIMGTPCAR</sequence>
<comment type="subcellular location">
    <subcellularLocation>
        <location evidence="1">Secreted</location>
    </subcellularLocation>
</comment>
<dbReference type="PANTHER" id="PTHR10009">
    <property type="entry name" value="PROTEIN YELLOW-RELATED"/>
    <property type="match status" value="1"/>
</dbReference>
<evidence type="ECO:0000256" key="5">
    <source>
        <dbReference type="SAM" id="Phobius"/>
    </source>
</evidence>
<keyword evidence="5" id="KW-0812">Transmembrane</keyword>
<protein>
    <recommendedName>
        <fullName evidence="8">Protein yellow</fullName>
    </recommendedName>
</protein>
<keyword evidence="3" id="KW-0964">Secreted</keyword>